<dbReference type="AlphaFoldDB" id="A0A2N3PUJ9"/>
<keyword evidence="2" id="KW-0472">Membrane</keyword>
<feature type="region of interest" description="Disordered" evidence="1">
    <location>
        <begin position="923"/>
        <end position="946"/>
    </location>
</feature>
<evidence type="ECO:0008006" key="5">
    <source>
        <dbReference type="Google" id="ProtNLM"/>
    </source>
</evidence>
<dbReference type="GO" id="GO:0005886">
    <property type="term" value="C:plasma membrane"/>
    <property type="evidence" value="ECO:0007669"/>
    <property type="project" value="TreeGrafter"/>
</dbReference>
<dbReference type="InterPro" id="IPR008023">
    <property type="entry name" value="DUF748"/>
</dbReference>
<organism evidence="3 4">
    <name type="scientific">Telmatospirillum siberiense</name>
    <dbReference type="NCBI Taxonomy" id="382514"/>
    <lineage>
        <taxon>Bacteria</taxon>
        <taxon>Pseudomonadati</taxon>
        <taxon>Pseudomonadota</taxon>
        <taxon>Alphaproteobacteria</taxon>
        <taxon>Rhodospirillales</taxon>
        <taxon>Rhodospirillaceae</taxon>
        <taxon>Telmatospirillum</taxon>
    </lineage>
</organism>
<feature type="region of interest" description="Disordered" evidence="1">
    <location>
        <begin position="590"/>
        <end position="620"/>
    </location>
</feature>
<dbReference type="EMBL" id="PIUM01000014">
    <property type="protein sequence ID" value="PKU24060.1"/>
    <property type="molecule type" value="Genomic_DNA"/>
</dbReference>
<dbReference type="InterPro" id="IPR052894">
    <property type="entry name" value="AsmA-related"/>
</dbReference>
<comment type="caution">
    <text evidence="3">The sequence shown here is derived from an EMBL/GenBank/DDBJ whole genome shotgun (WGS) entry which is preliminary data.</text>
</comment>
<dbReference type="PANTHER" id="PTHR30441">
    <property type="entry name" value="DUF748 DOMAIN-CONTAINING PROTEIN"/>
    <property type="match status" value="1"/>
</dbReference>
<protein>
    <recommendedName>
        <fullName evidence="5">DUF748 domain-containing protein</fullName>
    </recommendedName>
</protein>
<feature type="transmembrane region" description="Helical" evidence="2">
    <location>
        <begin position="50"/>
        <end position="71"/>
    </location>
</feature>
<reference evidence="4" key="1">
    <citation type="submission" date="2017-12" db="EMBL/GenBank/DDBJ databases">
        <title>Draft genome sequence of Telmatospirillum siberiense 26-4b1T, an acidotolerant peatland alphaproteobacterium potentially involved in sulfur cycling.</title>
        <authorList>
            <person name="Hausmann B."/>
            <person name="Pjevac P."/>
            <person name="Schreck K."/>
            <person name="Herbold C.W."/>
            <person name="Daims H."/>
            <person name="Wagner M."/>
            <person name="Pester M."/>
            <person name="Loy A."/>
        </authorList>
    </citation>
    <scope>NUCLEOTIDE SEQUENCE [LARGE SCALE GENOMIC DNA]</scope>
    <source>
        <strain evidence="4">26-4b1</strain>
    </source>
</reference>
<sequence>MPTEPPSSHAPLHRKSSPGEGGRAGRSVPAILRAWLGTPRIWLDFRRKRFWVVALFLIYTLAGYFVVPPILRHEIVVSAQKTLERPVTLDDLLIDPFALSIDLRGFHIDEPDGSLLIGFDRLYIRFSLASLVHWAWSFDDIRLDGVKGNIIRYSETDTNIGRLISAAGKSSDGTKPETDHGLMRLVVNRLKILNATATFTDHARANPFQTLIGPVTVEIGRFSTLPQRTGEQHILVEMEGGATLEWTSEFGLNPLISAGHVSAKGPYPALLTRYFGDAIKISAPTGSVDAGLDYRLRERPDGVLALTVEHVGLAISDLALHEQGAAAPFLTLPELRLAGGHLAWPEKKAGADALAISGATLALRRQEDGQLGPAPWLAAPQPAVAPAPQPTTATAPPGMDWAVSLGKVEVKNAKARFEDQAIGEPGKIEISSFDLAVDSLSNTSGAEFPFSLAAGMETGGLIKMQGRFSILPDLRLDAKLTASDLRIAAAQAYLHDMARLTIDDGRFDGETDVKLREGGLSVAGHGEIRGVKLRDEVENTPVLSWDRLGVDRYEFRQATNELQISQVTIGGSYLRFRVAEDQSTNFDHIMVGRNKSSPDARQAGRAGRAKPTVPGEAAGAAPPLKVSVGKIVIAKGTADYGDASLPLPFAAHISDLQGEVATLASASSSPARVTLRGQVGEFGQVKIDGSLTPFNPGKSTKINVLFRNVEFPGLSPYTVKFAGRRIAKGRLDVDLQYSIDEGKLNGANRVVIRDMELGEKLDVPGAMDLPLELAIALLKDQDGKIDVDLPVSGNLNDPQFDIGSVISKATFNLLTNLITSPFRALAGLLGGGDDALDHIDFAPGRAVLDPPEKEKILHLARALEMRPHLGLVVPGVVDPDVDRIQLQLDALDARMARELGDRNTVKRQRQLLEQLFEERIGKEQLESLTQPAPHSREGTGDSGAALDEPTYVAALRGRVATTEPIGEAGLASLAQARAEAVVGALKLIPGFDPQRVSLRGSTTAQAGDDGAIPLKLDAASTSGGD</sequence>
<gene>
    <name evidence="3" type="ORF">CWS72_13240</name>
</gene>
<dbReference type="Proteomes" id="UP000233293">
    <property type="component" value="Unassembled WGS sequence"/>
</dbReference>
<feature type="region of interest" description="Disordered" evidence="1">
    <location>
        <begin position="1"/>
        <end position="25"/>
    </location>
</feature>
<accession>A0A2N3PUJ9</accession>
<keyword evidence="2" id="KW-1133">Transmembrane helix</keyword>
<evidence type="ECO:0000313" key="4">
    <source>
        <dbReference type="Proteomes" id="UP000233293"/>
    </source>
</evidence>
<dbReference type="Pfam" id="PF05359">
    <property type="entry name" value="DUF748"/>
    <property type="match status" value="1"/>
</dbReference>
<evidence type="ECO:0000256" key="1">
    <source>
        <dbReference type="SAM" id="MobiDB-lite"/>
    </source>
</evidence>
<evidence type="ECO:0000256" key="2">
    <source>
        <dbReference type="SAM" id="Phobius"/>
    </source>
</evidence>
<proteinExistence type="predicted"/>
<name>A0A2N3PUJ9_9PROT</name>
<dbReference type="PANTHER" id="PTHR30441:SF8">
    <property type="entry name" value="DUF748 DOMAIN-CONTAINING PROTEIN"/>
    <property type="match status" value="1"/>
</dbReference>
<keyword evidence="4" id="KW-1185">Reference proteome</keyword>
<dbReference type="GO" id="GO:0090313">
    <property type="term" value="P:regulation of protein targeting to membrane"/>
    <property type="evidence" value="ECO:0007669"/>
    <property type="project" value="TreeGrafter"/>
</dbReference>
<feature type="region of interest" description="Disordered" evidence="1">
    <location>
        <begin position="999"/>
        <end position="1025"/>
    </location>
</feature>
<keyword evidence="2" id="KW-0812">Transmembrane</keyword>
<evidence type="ECO:0000313" key="3">
    <source>
        <dbReference type="EMBL" id="PKU24060.1"/>
    </source>
</evidence>